<proteinExistence type="predicted"/>
<keyword evidence="3" id="KW-0732">Signal</keyword>
<dbReference type="InterPro" id="IPR008979">
    <property type="entry name" value="Galactose-bd-like_sf"/>
</dbReference>
<feature type="domain" description="EGF-like" evidence="4">
    <location>
        <begin position="334"/>
        <end position="363"/>
    </location>
</feature>
<name>A0A8B8BNK4_CRAVI</name>
<dbReference type="SUPFAM" id="SSF49785">
    <property type="entry name" value="Galactose-binding domain-like"/>
    <property type="match status" value="1"/>
</dbReference>
<dbReference type="PANTHER" id="PTHR24043:SF8">
    <property type="entry name" value="EGF-LIKE DOMAIN-CONTAINING PROTEIN"/>
    <property type="match status" value="1"/>
</dbReference>
<dbReference type="AlphaFoldDB" id="A0A8B8BNK4"/>
<evidence type="ECO:0000259" key="4">
    <source>
        <dbReference type="SMART" id="SM00181"/>
    </source>
</evidence>
<dbReference type="InterPro" id="IPR042635">
    <property type="entry name" value="MEGF10/SREC1/2-like"/>
</dbReference>
<evidence type="ECO:0000313" key="5">
    <source>
        <dbReference type="Proteomes" id="UP000694844"/>
    </source>
</evidence>
<dbReference type="Gene3D" id="2.60.120.260">
    <property type="entry name" value="Galactose-binding domain-like"/>
    <property type="match status" value="1"/>
</dbReference>
<organism evidence="5 6">
    <name type="scientific">Crassostrea virginica</name>
    <name type="common">Eastern oyster</name>
    <dbReference type="NCBI Taxonomy" id="6565"/>
    <lineage>
        <taxon>Eukaryota</taxon>
        <taxon>Metazoa</taxon>
        <taxon>Spiralia</taxon>
        <taxon>Lophotrochozoa</taxon>
        <taxon>Mollusca</taxon>
        <taxon>Bivalvia</taxon>
        <taxon>Autobranchia</taxon>
        <taxon>Pteriomorphia</taxon>
        <taxon>Ostreida</taxon>
        <taxon>Ostreoidea</taxon>
        <taxon>Ostreidae</taxon>
        <taxon>Crassostrea</taxon>
    </lineage>
</organism>
<feature type="domain" description="EGF-like" evidence="4">
    <location>
        <begin position="198"/>
        <end position="227"/>
    </location>
</feature>
<accession>A0A8B8BNK4</accession>
<evidence type="ECO:0000256" key="3">
    <source>
        <dbReference type="SAM" id="SignalP"/>
    </source>
</evidence>
<dbReference type="Proteomes" id="UP000694844">
    <property type="component" value="Chromosome 9"/>
</dbReference>
<protein>
    <submittedName>
        <fullName evidence="6">Multiple epidermal growth factor-like domains protein 11 isoform X1</fullName>
    </submittedName>
</protein>
<feature type="signal peptide" evidence="3">
    <location>
        <begin position="1"/>
        <end position="21"/>
    </location>
</feature>
<keyword evidence="2" id="KW-0472">Membrane</keyword>
<dbReference type="SMART" id="SM00181">
    <property type="entry name" value="EGF"/>
    <property type="match status" value="8"/>
</dbReference>
<sequence>MFRLYICLGLVALSFEFENLALNKPAYQQHPYSGPIPSHLTEASNAVDGLHQNLSVWGGQCVYSDDGQQTATLMINLTRIFSINSVVVSYMLGDSPWGPSNEFTSRFLGFSIYVSNTTEKLDGILFFKEHLYNTSTLTSPGWDIGMETHGQYVFYYNERLKGKTYPDDYSTYAYNDICELKVMGCSTPGLYGYNCSIPCPDLNCRNCHTYWGRCWDCKPGYQGYRCEQECDGGHFGERCQSKCGHCANIRQCDNEDGTCLNGCTAGYMGAYCKKECLRGTYGINCSGLCGHCSDLSECSHIDGSCLTGYDYGYHGRLCDKECPVGFFGQNCSSECNKTCKDCNNVDGLCDRGCHSGWKGDNCEEKCNTNMYGANCSLLCGNCRGKGQCHHVNGSCLEGCDPGFQGNKCSQECPAGFFGQNCSSECNKACKDCNNVDGLCDRGCHSGWKGDNCGEKCNTNKYGANCDLSCGNCREKGQCHHVNGSCLEGCDPGFQGDKCLQVCGFGYYGLQCLQECSTFCKRSRNCHHVTGFCNDGCKSGWQGNECFEVLSGNAYDTAWQSRFYGMTGALCVTFAIFITYVMFTRKAKNGCFKRNDGKKSTKQKESHYIETYENEAADHGYQEMGEFHSSPAIYYNAE</sequence>
<keyword evidence="2" id="KW-0812">Transmembrane</keyword>
<reference evidence="6" key="1">
    <citation type="submission" date="2025-08" db="UniProtKB">
        <authorList>
            <consortium name="RefSeq"/>
        </authorList>
    </citation>
    <scope>IDENTIFICATION</scope>
    <source>
        <tissue evidence="6">Whole sample</tissue>
    </source>
</reference>
<keyword evidence="5" id="KW-1185">Reference proteome</keyword>
<feature type="domain" description="EGF-like" evidence="4">
    <location>
        <begin position="424"/>
        <end position="453"/>
    </location>
</feature>
<feature type="transmembrane region" description="Helical" evidence="2">
    <location>
        <begin position="562"/>
        <end position="582"/>
    </location>
</feature>
<feature type="chain" id="PRO_5034448620" evidence="3">
    <location>
        <begin position="22"/>
        <end position="637"/>
    </location>
</feature>
<keyword evidence="2" id="KW-1133">Transmembrane helix</keyword>
<dbReference type="PANTHER" id="PTHR24043">
    <property type="entry name" value="SCAVENGER RECEPTOR CLASS F"/>
    <property type="match status" value="1"/>
</dbReference>
<feature type="domain" description="EGF-like" evidence="4">
    <location>
        <begin position="381"/>
        <end position="422"/>
    </location>
</feature>
<feature type="domain" description="EGF-like" evidence="4">
    <location>
        <begin position="514"/>
        <end position="546"/>
    </location>
</feature>
<feature type="domain" description="EGF-like" evidence="4">
    <location>
        <begin position="291"/>
        <end position="332"/>
    </location>
</feature>
<keyword evidence="1" id="KW-0245">EGF-like domain</keyword>
<evidence type="ECO:0000256" key="2">
    <source>
        <dbReference type="SAM" id="Phobius"/>
    </source>
</evidence>
<dbReference type="OrthoDB" id="10252017at2759"/>
<dbReference type="KEGG" id="cvn:111111990"/>
<evidence type="ECO:0000313" key="6">
    <source>
        <dbReference type="RefSeq" id="XP_022304923.1"/>
    </source>
</evidence>
<feature type="domain" description="EGF-like" evidence="4">
    <location>
        <begin position="245"/>
        <end position="286"/>
    </location>
</feature>
<gene>
    <name evidence="6" type="primary">LOC111111990</name>
</gene>
<dbReference type="RefSeq" id="XP_022304923.1">
    <property type="nucleotide sequence ID" value="XM_022449215.1"/>
</dbReference>
<dbReference type="GO" id="GO:0005044">
    <property type="term" value="F:scavenger receptor activity"/>
    <property type="evidence" value="ECO:0007669"/>
    <property type="project" value="InterPro"/>
</dbReference>
<feature type="domain" description="EGF-like" evidence="4">
    <location>
        <begin position="464"/>
        <end position="499"/>
    </location>
</feature>
<dbReference type="Gene3D" id="2.170.300.10">
    <property type="entry name" value="Tie2 ligand-binding domain superfamily"/>
    <property type="match status" value="3"/>
</dbReference>
<dbReference type="GeneID" id="111111990"/>
<dbReference type="InterPro" id="IPR000742">
    <property type="entry name" value="EGF"/>
</dbReference>
<evidence type="ECO:0000256" key="1">
    <source>
        <dbReference type="ARBA" id="ARBA00022536"/>
    </source>
</evidence>